<evidence type="ECO:0000256" key="1">
    <source>
        <dbReference type="SAM" id="MobiDB-lite"/>
    </source>
</evidence>
<evidence type="ECO:0000313" key="2">
    <source>
        <dbReference type="EMBL" id="CAK0858676.1"/>
    </source>
</evidence>
<feature type="compositionally biased region" description="Basic and acidic residues" evidence="1">
    <location>
        <begin position="189"/>
        <end position="207"/>
    </location>
</feature>
<comment type="caution">
    <text evidence="2">The sequence shown here is derived from an EMBL/GenBank/DDBJ whole genome shotgun (WGS) entry which is preliminary data.</text>
</comment>
<feature type="region of interest" description="Disordered" evidence="1">
    <location>
        <begin position="181"/>
        <end position="207"/>
    </location>
</feature>
<feature type="compositionally biased region" description="Basic and acidic residues" evidence="1">
    <location>
        <begin position="92"/>
        <end position="105"/>
    </location>
</feature>
<evidence type="ECO:0000313" key="3">
    <source>
        <dbReference type="Proteomes" id="UP001189429"/>
    </source>
</evidence>
<dbReference type="Proteomes" id="UP001189429">
    <property type="component" value="Unassembled WGS sequence"/>
</dbReference>
<feature type="non-terminal residue" evidence="2">
    <location>
        <position position="1"/>
    </location>
</feature>
<dbReference type="EMBL" id="CAUYUJ010015832">
    <property type="protein sequence ID" value="CAK0858676.1"/>
    <property type="molecule type" value="Genomic_DNA"/>
</dbReference>
<keyword evidence="3" id="KW-1185">Reference proteome</keyword>
<feature type="region of interest" description="Disordered" evidence="1">
    <location>
        <begin position="67"/>
        <end position="105"/>
    </location>
</feature>
<gene>
    <name evidence="2" type="ORF">PCOR1329_LOCUS48289</name>
</gene>
<protein>
    <submittedName>
        <fullName evidence="2">Uncharacterized protein</fullName>
    </submittedName>
</protein>
<sequence>ETVPHSAKLDGEEQVELAARLVAIEKALALQLAGKTVPGSVRFERNVAAHVWIGEGADVLILETKEKNQRQRGLRRGRPRASQVAMASVKPSESDSSVKDGECREGQMQVQKDVADGATALFEERKCKQKERETNAHEDDDNVKIDKAAQQAAAEQVSPCSDLFAPNEEGRQTELEGIVDPITTNEDGGLEKSERIGPARGAGDGDKEKIEKVVQHTLGHPVCPVGDEHAGKQKECESIATPSTMKMFGDVANVKIAKAVQQPAVELVPHNSDLFVPNGEGKQTELEGIVNPTKMKEYANENDTDDVPPWERGDPNDDEFDRARSRAFRVKLVARGRRG</sequence>
<feature type="compositionally biased region" description="Basic residues" evidence="1">
    <location>
        <begin position="70"/>
        <end position="79"/>
    </location>
</feature>
<feature type="region of interest" description="Disordered" evidence="1">
    <location>
        <begin position="299"/>
        <end position="322"/>
    </location>
</feature>
<proteinExistence type="predicted"/>
<name>A0ABN9UII8_9DINO</name>
<reference evidence="2" key="1">
    <citation type="submission" date="2023-10" db="EMBL/GenBank/DDBJ databases">
        <authorList>
            <person name="Chen Y."/>
            <person name="Shah S."/>
            <person name="Dougan E. K."/>
            <person name="Thang M."/>
            <person name="Chan C."/>
        </authorList>
    </citation>
    <scope>NUCLEOTIDE SEQUENCE [LARGE SCALE GENOMIC DNA]</scope>
</reference>
<accession>A0ABN9UII8</accession>
<organism evidence="2 3">
    <name type="scientific">Prorocentrum cordatum</name>
    <dbReference type="NCBI Taxonomy" id="2364126"/>
    <lineage>
        <taxon>Eukaryota</taxon>
        <taxon>Sar</taxon>
        <taxon>Alveolata</taxon>
        <taxon>Dinophyceae</taxon>
        <taxon>Prorocentrales</taxon>
        <taxon>Prorocentraceae</taxon>
        <taxon>Prorocentrum</taxon>
    </lineage>
</organism>